<sequence>MDRRQVFLITLGLWLGTMAAFASIGAASASGMLHPWYLCYVAGVPVSGILLSLVLQAGIRRLETRSLTARWIRLIPLLLVIVVIQAAIDQWFYELMREVFGRKPTGEYMRAVALNVAVYIWVFVIQALIFELIAAMDRAARNARNAEDAREAARAAQIEALRNELNPHMLFNTFNGLSSLVLSGRNAEAEMLLERLSTYMRACLDGADAALVTLAEEIELVEAYLAIESVRFASTPDVRIDCPDDLAEAAVPRLILQPLVENALKYAVHPSRGAASVTVRAARDSGRLRLTVEDTGTGAGAVPPGTGRGLSIVSRRLETLFGADASVNAGRDESGFRVDMLLPLNAVALESTARPH</sequence>
<dbReference type="SMART" id="SM00387">
    <property type="entry name" value="HATPase_c"/>
    <property type="match status" value="1"/>
</dbReference>
<proteinExistence type="predicted"/>
<feature type="transmembrane region" description="Helical" evidence="1">
    <location>
        <begin position="108"/>
        <end position="134"/>
    </location>
</feature>
<evidence type="ECO:0000313" key="4">
    <source>
        <dbReference type="Proteomes" id="UP000564677"/>
    </source>
</evidence>
<dbReference type="InterPro" id="IPR010559">
    <property type="entry name" value="Sig_transdc_His_kin_internal"/>
</dbReference>
<dbReference type="GO" id="GO:0000155">
    <property type="term" value="F:phosphorelay sensor kinase activity"/>
    <property type="evidence" value="ECO:0007669"/>
    <property type="project" value="InterPro"/>
</dbReference>
<keyword evidence="3" id="KW-0418">Kinase</keyword>
<keyword evidence="4" id="KW-1185">Reference proteome</keyword>
<dbReference type="Gene3D" id="3.30.565.10">
    <property type="entry name" value="Histidine kinase-like ATPase, C-terminal domain"/>
    <property type="match status" value="1"/>
</dbReference>
<dbReference type="Pfam" id="PF02518">
    <property type="entry name" value="HATPase_c"/>
    <property type="match status" value="1"/>
</dbReference>
<feature type="domain" description="Histidine kinase/HSP90-like ATPase" evidence="2">
    <location>
        <begin position="247"/>
        <end position="346"/>
    </location>
</feature>
<dbReference type="Pfam" id="PF06580">
    <property type="entry name" value="His_kinase"/>
    <property type="match status" value="1"/>
</dbReference>
<dbReference type="PANTHER" id="PTHR34220">
    <property type="entry name" value="SENSOR HISTIDINE KINASE YPDA"/>
    <property type="match status" value="1"/>
</dbReference>
<dbReference type="EMBL" id="JAASQV010000002">
    <property type="protein sequence ID" value="NIJ65911.1"/>
    <property type="molecule type" value="Genomic_DNA"/>
</dbReference>
<dbReference type="SUPFAM" id="SSF55874">
    <property type="entry name" value="ATPase domain of HSP90 chaperone/DNA topoisomerase II/histidine kinase"/>
    <property type="match status" value="1"/>
</dbReference>
<comment type="caution">
    <text evidence="3">The sequence shown here is derived from an EMBL/GenBank/DDBJ whole genome shotgun (WGS) entry which is preliminary data.</text>
</comment>
<evidence type="ECO:0000259" key="2">
    <source>
        <dbReference type="SMART" id="SM00387"/>
    </source>
</evidence>
<evidence type="ECO:0000256" key="1">
    <source>
        <dbReference type="SAM" id="Phobius"/>
    </source>
</evidence>
<dbReference type="InterPro" id="IPR036890">
    <property type="entry name" value="HATPase_C_sf"/>
</dbReference>
<dbReference type="PANTHER" id="PTHR34220:SF7">
    <property type="entry name" value="SENSOR HISTIDINE KINASE YPDA"/>
    <property type="match status" value="1"/>
</dbReference>
<keyword evidence="1" id="KW-1133">Transmembrane helix</keyword>
<reference evidence="3 4" key="1">
    <citation type="submission" date="2020-03" db="EMBL/GenBank/DDBJ databases">
        <title>Genomic Encyclopedia of Type Strains, Phase IV (KMG-IV): sequencing the most valuable type-strain genomes for metagenomic binning, comparative biology and taxonomic classification.</title>
        <authorList>
            <person name="Goeker M."/>
        </authorList>
    </citation>
    <scope>NUCLEOTIDE SEQUENCE [LARGE SCALE GENOMIC DNA]</scope>
    <source>
        <strain evidence="3 4">DSM 4733</strain>
    </source>
</reference>
<dbReference type="RefSeq" id="WP_167300218.1">
    <property type="nucleotide sequence ID" value="NZ_JAASQV010000002.1"/>
</dbReference>
<keyword evidence="3" id="KW-0808">Transferase</keyword>
<name>A0A7X5V214_9SPHN</name>
<accession>A0A7X5V214</accession>
<keyword evidence="1" id="KW-0472">Membrane</keyword>
<organism evidence="3 4">
    <name type="scientific">Sphingomonas leidyi</name>
    <dbReference type="NCBI Taxonomy" id="68569"/>
    <lineage>
        <taxon>Bacteria</taxon>
        <taxon>Pseudomonadati</taxon>
        <taxon>Pseudomonadota</taxon>
        <taxon>Alphaproteobacteria</taxon>
        <taxon>Sphingomonadales</taxon>
        <taxon>Sphingomonadaceae</taxon>
        <taxon>Sphingomonas</taxon>
    </lineage>
</organism>
<dbReference type="GO" id="GO:0016020">
    <property type="term" value="C:membrane"/>
    <property type="evidence" value="ECO:0007669"/>
    <property type="project" value="InterPro"/>
</dbReference>
<dbReference type="Proteomes" id="UP000564677">
    <property type="component" value="Unassembled WGS sequence"/>
</dbReference>
<dbReference type="InterPro" id="IPR050640">
    <property type="entry name" value="Bact_2-comp_sensor_kinase"/>
</dbReference>
<dbReference type="InterPro" id="IPR003594">
    <property type="entry name" value="HATPase_dom"/>
</dbReference>
<feature type="transmembrane region" description="Helical" evidence="1">
    <location>
        <begin position="35"/>
        <end position="59"/>
    </location>
</feature>
<feature type="transmembrane region" description="Helical" evidence="1">
    <location>
        <begin position="71"/>
        <end position="88"/>
    </location>
</feature>
<evidence type="ECO:0000313" key="3">
    <source>
        <dbReference type="EMBL" id="NIJ65911.1"/>
    </source>
</evidence>
<protein>
    <submittedName>
        <fullName evidence="3">Sensor histidine kinase YesM</fullName>
    </submittedName>
</protein>
<keyword evidence="1" id="KW-0812">Transmembrane</keyword>
<dbReference type="AlphaFoldDB" id="A0A7X5V214"/>
<gene>
    <name evidence="3" type="ORF">FHR20_002873</name>
</gene>